<keyword evidence="1" id="KW-1133">Transmembrane helix</keyword>
<protein>
    <submittedName>
        <fullName evidence="2">Alpha/beta hydrolase-fold protein</fullName>
    </submittedName>
</protein>
<dbReference type="PANTHER" id="PTHR48098:SF1">
    <property type="entry name" value="DIACYLGLYCEROL ACYLTRANSFERASE_MYCOLYLTRANSFERASE AG85A"/>
    <property type="match status" value="1"/>
</dbReference>
<organism evidence="2 3">
    <name type="scientific">Actinomadura fulvescens</name>
    <dbReference type="NCBI Taxonomy" id="46160"/>
    <lineage>
        <taxon>Bacteria</taxon>
        <taxon>Bacillati</taxon>
        <taxon>Actinomycetota</taxon>
        <taxon>Actinomycetes</taxon>
        <taxon>Streptosporangiales</taxon>
        <taxon>Thermomonosporaceae</taxon>
        <taxon>Actinomadura</taxon>
    </lineage>
</organism>
<sequence length="376" mass="41122">MQLTSDALLGALAVTAVLGLAVTVWLLPRFSGRSVQAVIARLTLLLACQLAILLALLSAVNSYFSFYVTWSDLLGTQKGTGKIREGQSPAGSAAGRPLARTVSRLNADVDLRVPAKDGQLEEVKIQGPRTGLEVKAFAYLPPEYFRPEFAKRRFPVVVFLTGYPGDAKGLIVRQNLVRTAAEEMKAGRVQPTIYIITRSTVVPPRDTECTDIPSGPQVKTFFSQDVPESLKVTYRLSDKKEGWAVAGQSTGGYCAAKLALLHSDRFGAAATQAGYFTAIKDSSTRDLYGGSQAVRNDNDLIWRLQHLPPPPVSILVASSRVGEINFPQAERFSSLARPPLRVDRLTLDEGGHNFTTFRRMMPETMRWLSARQRADG</sequence>
<dbReference type="GO" id="GO:0016787">
    <property type="term" value="F:hydrolase activity"/>
    <property type="evidence" value="ECO:0007669"/>
    <property type="project" value="UniProtKB-KW"/>
</dbReference>
<feature type="transmembrane region" description="Helical" evidence="1">
    <location>
        <begin position="39"/>
        <end position="64"/>
    </location>
</feature>
<dbReference type="InterPro" id="IPR050583">
    <property type="entry name" value="Mycobacterial_A85_antigen"/>
</dbReference>
<proteinExistence type="predicted"/>
<dbReference type="InterPro" id="IPR000801">
    <property type="entry name" value="Esterase-like"/>
</dbReference>
<keyword evidence="1" id="KW-0812">Transmembrane</keyword>
<evidence type="ECO:0000256" key="1">
    <source>
        <dbReference type="SAM" id="Phobius"/>
    </source>
</evidence>
<keyword evidence="3" id="KW-1185">Reference proteome</keyword>
<comment type="caution">
    <text evidence="2">The sequence shown here is derived from an EMBL/GenBank/DDBJ whole genome shotgun (WGS) entry which is preliminary data.</text>
</comment>
<accession>A0ABN3Q3Y1</accession>
<evidence type="ECO:0000313" key="3">
    <source>
        <dbReference type="Proteomes" id="UP001501509"/>
    </source>
</evidence>
<dbReference type="Pfam" id="PF00756">
    <property type="entry name" value="Esterase"/>
    <property type="match status" value="1"/>
</dbReference>
<gene>
    <name evidence="2" type="ORF">GCM10010411_58580</name>
</gene>
<dbReference type="EMBL" id="BAAATD010000008">
    <property type="protein sequence ID" value="GAA2615816.1"/>
    <property type="molecule type" value="Genomic_DNA"/>
</dbReference>
<feature type="transmembrane region" description="Helical" evidence="1">
    <location>
        <begin position="6"/>
        <end position="27"/>
    </location>
</feature>
<dbReference type="Proteomes" id="UP001501509">
    <property type="component" value="Unassembled WGS sequence"/>
</dbReference>
<dbReference type="SUPFAM" id="SSF53474">
    <property type="entry name" value="alpha/beta-Hydrolases"/>
    <property type="match status" value="1"/>
</dbReference>
<reference evidence="2 3" key="1">
    <citation type="journal article" date="2019" name="Int. J. Syst. Evol. Microbiol.">
        <title>The Global Catalogue of Microorganisms (GCM) 10K type strain sequencing project: providing services to taxonomists for standard genome sequencing and annotation.</title>
        <authorList>
            <consortium name="The Broad Institute Genomics Platform"/>
            <consortium name="The Broad Institute Genome Sequencing Center for Infectious Disease"/>
            <person name="Wu L."/>
            <person name="Ma J."/>
        </authorList>
    </citation>
    <scope>NUCLEOTIDE SEQUENCE [LARGE SCALE GENOMIC DNA]</scope>
    <source>
        <strain evidence="2 3">JCM 6833</strain>
    </source>
</reference>
<dbReference type="InterPro" id="IPR029058">
    <property type="entry name" value="AB_hydrolase_fold"/>
</dbReference>
<evidence type="ECO:0000313" key="2">
    <source>
        <dbReference type="EMBL" id="GAA2615816.1"/>
    </source>
</evidence>
<keyword evidence="1" id="KW-0472">Membrane</keyword>
<dbReference type="PANTHER" id="PTHR48098">
    <property type="entry name" value="ENTEROCHELIN ESTERASE-RELATED"/>
    <property type="match status" value="1"/>
</dbReference>
<dbReference type="Gene3D" id="3.40.50.1820">
    <property type="entry name" value="alpha/beta hydrolase"/>
    <property type="match status" value="1"/>
</dbReference>
<keyword evidence="2" id="KW-0378">Hydrolase</keyword>
<dbReference type="RefSeq" id="WP_344545679.1">
    <property type="nucleotide sequence ID" value="NZ_BAAATD010000008.1"/>
</dbReference>
<name>A0ABN3Q3Y1_9ACTN</name>